<dbReference type="Proteomes" id="UP001148737">
    <property type="component" value="Unassembled WGS sequence"/>
</dbReference>
<organism evidence="1 2">
    <name type="scientific">Lecanicillium saksenae</name>
    <dbReference type="NCBI Taxonomy" id="468837"/>
    <lineage>
        <taxon>Eukaryota</taxon>
        <taxon>Fungi</taxon>
        <taxon>Dikarya</taxon>
        <taxon>Ascomycota</taxon>
        <taxon>Pezizomycotina</taxon>
        <taxon>Sordariomycetes</taxon>
        <taxon>Hypocreomycetidae</taxon>
        <taxon>Hypocreales</taxon>
        <taxon>Cordycipitaceae</taxon>
        <taxon>Lecanicillium</taxon>
    </lineage>
</organism>
<name>A0ACC1QGB4_9HYPO</name>
<keyword evidence="2" id="KW-1185">Reference proteome</keyword>
<protein>
    <submittedName>
        <fullName evidence="1">Uncharacterized protein</fullName>
    </submittedName>
</protein>
<gene>
    <name evidence="1" type="ORF">NLG97_g9856</name>
</gene>
<accession>A0ACC1QGB4</accession>
<comment type="caution">
    <text evidence="1">The sequence shown here is derived from an EMBL/GenBank/DDBJ whole genome shotgun (WGS) entry which is preliminary data.</text>
</comment>
<sequence>MFRVFLTHALQINHHDFSIDHYKVIQLWVFVNNPKLGKRFQDRVDLPLKSLRRQRRTTLLIRRYRFQARQHD</sequence>
<reference evidence="1" key="1">
    <citation type="submission" date="2022-07" db="EMBL/GenBank/DDBJ databases">
        <title>Genome Sequence of Lecanicillium saksenae.</title>
        <authorList>
            <person name="Buettner E."/>
        </authorList>
    </citation>
    <scope>NUCLEOTIDE SEQUENCE</scope>
    <source>
        <strain evidence="1">VT-O1</strain>
    </source>
</reference>
<proteinExistence type="predicted"/>
<evidence type="ECO:0000313" key="1">
    <source>
        <dbReference type="EMBL" id="KAJ3474415.1"/>
    </source>
</evidence>
<evidence type="ECO:0000313" key="2">
    <source>
        <dbReference type="Proteomes" id="UP001148737"/>
    </source>
</evidence>
<dbReference type="EMBL" id="JANAKD010002189">
    <property type="protein sequence ID" value="KAJ3474415.1"/>
    <property type="molecule type" value="Genomic_DNA"/>
</dbReference>